<keyword evidence="1" id="KW-0175">Coiled coil</keyword>
<dbReference type="CDD" id="cd14673">
    <property type="entry name" value="PH_PHLDB1_2"/>
    <property type="match status" value="1"/>
</dbReference>
<evidence type="ECO:0000256" key="2">
    <source>
        <dbReference type="SAM" id="MobiDB-lite"/>
    </source>
</evidence>
<proteinExistence type="predicted"/>
<reference evidence="4" key="3">
    <citation type="submission" date="2025-09" db="UniProtKB">
        <authorList>
            <consortium name="Ensembl"/>
        </authorList>
    </citation>
    <scope>IDENTIFICATION</scope>
</reference>
<dbReference type="AlphaFoldDB" id="A0A452R3W7"/>
<dbReference type="Pfam" id="PF00169">
    <property type="entry name" value="PH"/>
    <property type="match status" value="1"/>
</dbReference>
<dbReference type="PANTHER" id="PTHR12156">
    <property type="entry name" value="PLECKSTRIN HOMOLOGY-LIKE DOMAIN, FAMILY B, MEMBER 3"/>
    <property type="match status" value="1"/>
</dbReference>
<dbReference type="InterPro" id="IPR001849">
    <property type="entry name" value="PH_domain"/>
</dbReference>
<dbReference type="PROSITE" id="PS50003">
    <property type="entry name" value="PH_DOMAIN"/>
    <property type="match status" value="1"/>
</dbReference>
<sequence>MAAESRGLSRKKEEALQALTQERSRLLKLNCLQGTPGGDFSESNQALTKLLFTQKTDRQLLVLQDPTARTASTTSSCLFSVHSSLQGSIGLQRTGSLPRKRGERTSQRGSPRPLSLHYSGEGPLEASALPPASGDSGRHPLYQLLNCGPGNSCGALHPDIARMELLLQQAVAERERLLKPAREGTQAGGVGEEEAGFQVSGGCCRGSLVKMGGRIKTWKKRWFCFDRQARRLAYYADKEETKLKGVIYFQAIEEVYYDHLRCAFKSPNPRLTFCVKTYERLFYMVAPSPEAMRIWMDVIVTAADENHAP</sequence>
<dbReference type="Gene3D" id="2.30.29.30">
    <property type="entry name" value="Pleckstrin-homology domain (PH domain)/Phosphotyrosine-binding domain (PTB)"/>
    <property type="match status" value="1"/>
</dbReference>
<feature type="region of interest" description="Disordered" evidence="2">
    <location>
        <begin position="90"/>
        <end position="135"/>
    </location>
</feature>
<dbReference type="PANTHER" id="PTHR12156:SF22">
    <property type="entry name" value="PLECKSTRIN HOMOLOGY-LIKE DOMAIN FAMILY B MEMBER 3"/>
    <property type="match status" value="1"/>
</dbReference>
<name>A0A452R3W7_URSAM</name>
<gene>
    <name evidence="4" type="primary">PHLDB3</name>
</gene>
<dbReference type="FunFam" id="2.30.29.30:FF:000006">
    <property type="entry name" value="Pleckstrin homology like domain family B member 1"/>
    <property type="match status" value="1"/>
</dbReference>
<keyword evidence="5" id="KW-1185">Reference proteome</keyword>
<feature type="domain" description="PH" evidence="3">
    <location>
        <begin position="201"/>
        <end position="304"/>
    </location>
</feature>
<dbReference type="InterPro" id="IPR011993">
    <property type="entry name" value="PH-like_dom_sf"/>
</dbReference>
<reference evidence="4" key="2">
    <citation type="submission" date="2025-08" db="UniProtKB">
        <authorList>
            <consortium name="Ensembl"/>
        </authorList>
    </citation>
    <scope>IDENTIFICATION</scope>
</reference>
<dbReference type="InterPro" id="IPR037810">
    <property type="entry name" value="PHLDB1/2/3_PH"/>
</dbReference>
<dbReference type="Ensembl" id="ENSUAMT00000014662.1">
    <property type="protein sequence ID" value="ENSUAMP00000013071.1"/>
    <property type="gene ID" value="ENSUAMG00000010513.1"/>
</dbReference>
<evidence type="ECO:0000313" key="4">
    <source>
        <dbReference type="Ensembl" id="ENSUAMP00000013071.1"/>
    </source>
</evidence>
<reference evidence="5" key="1">
    <citation type="submission" date="2016-06" db="EMBL/GenBank/DDBJ databases">
        <title>De novo assembly and RNA-Seq shows season-dependent expression and editing in black bear kidneys.</title>
        <authorList>
            <person name="Korstanje R."/>
            <person name="Srivastava A."/>
            <person name="Sarsani V.K."/>
            <person name="Sheehan S.M."/>
            <person name="Seger R.L."/>
            <person name="Barter M.E."/>
            <person name="Lindqvist C."/>
            <person name="Brody L.C."/>
            <person name="Mullikin J.C."/>
        </authorList>
    </citation>
    <scope>NUCLEOTIDE SEQUENCE [LARGE SCALE GENOMIC DNA]</scope>
</reference>
<dbReference type="InterPro" id="IPR052212">
    <property type="entry name" value="PH-like_domain"/>
</dbReference>
<protein>
    <submittedName>
        <fullName evidence="4">Pleckstrin homology like domain family B member 3</fullName>
    </submittedName>
</protein>
<dbReference type="GeneTree" id="ENSGT00940000160803"/>
<dbReference type="SUPFAM" id="SSF50729">
    <property type="entry name" value="PH domain-like"/>
    <property type="match status" value="1"/>
</dbReference>
<accession>A0A452R3W7</accession>
<organism evidence="4 5">
    <name type="scientific">Ursus americanus</name>
    <name type="common">American black bear</name>
    <name type="synonym">Euarctos americanus</name>
    <dbReference type="NCBI Taxonomy" id="9643"/>
    <lineage>
        <taxon>Eukaryota</taxon>
        <taxon>Metazoa</taxon>
        <taxon>Chordata</taxon>
        <taxon>Craniata</taxon>
        <taxon>Vertebrata</taxon>
        <taxon>Euteleostomi</taxon>
        <taxon>Mammalia</taxon>
        <taxon>Eutheria</taxon>
        <taxon>Laurasiatheria</taxon>
        <taxon>Carnivora</taxon>
        <taxon>Caniformia</taxon>
        <taxon>Ursidae</taxon>
        <taxon>Ursus</taxon>
    </lineage>
</organism>
<evidence type="ECO:0000256" key="1">
    <source>
        <dbReference type="ARBA" id="ARBA00023054"/>
    </source>
</evidence>
<evidence type="ECO:0000259" key="3">
    <source>
        <dbReference type="PROSITE" id="PS50003"/>
    </source>
</evidence>
<dbReference type="Proteomes" id="UP000291022">
    <property type="component" value="Unassembled WGS sequence"/>
</dbReference>
<dbReference type="SMART" id="SM00233">
    <property type="entry name" value="PH"/>
    <property type="match status" value="1"/>
</dbReference>
<evidence type="ECO:0000313" key="5">
    <source>
        <dbReference type="Proteomes" id="UP000291022"/>
    </source>
</evidence>